<evidence type="ECO:0000259" key="1">
    <source>
        <dbReference type="Pfam" id="PF00903"/>
    </source>
</evidence>
<evidence type="ECO:0000313" key="2">
    <source>
        <dbReference type="EMBL" id="MDG0794654.1"/>
    </source>
</evidence>
<dbReference type="InterPro" id="IPR028973">
    <property type="entry name" value="PhnB-like"/>
</dbReference>
<evidence type="ECO:0000313" key="3">
    <source>
        <dbReference type="Proteomes" id="UP001153387"/>
    </source>
</evidence>
<proteinExistence type="predicted"/>
<dbReference type="Pfam" id="PF00903">
    <property type="entry name" value="Glyoxalase"/>
    <property type="match status" value="1"/>
</dbReference>
<dbReference type="PANTHER" id="PTHR33990:SF1">
    <property type="entry name" value="PROTEIN YJDN"/>
    <property type="match status" value="1"/>
</dbReference>
<sequence length="142" mass="15538">MSIHFVPFIQLDGRAKEAIDFYVEALGAEVTFSQTFGAGPGESDNSMSEAVKDRIAHSELKIGEAQLMVADSEPGKSPREGDLLTVCITTPDVEQATRMYHALREGGEMITPLSAFHFSPAYGVVKDKFGVTFQCFTSKRRS</sequence>
<feature type="domain" description="Glyoxalase/fosfomycin resistance/dioxygenase" evidence="1">
    <location>
        <begin position="11"/>
        <end position="134"/>
    </location>
</feature>
<dbReference type="Gene3D" id="3.10.180.10">
    <property type="entry name" value="2,3-Dihydroxybiphenyl 1,2-Dioxygenase, domain 1"/>
    <property type="match status" value="1"/>
</dbReference>
<protein>
    <submittedName>
        <fullName evidence="2">VOC family protein</fullName>
    </submittedName>
</protein>
<accession>A0A9X4KLU7</accession>
<dbReference type="Proteomes" id="UP001153387">
    <property type="component" value="Unassembled WGS sequence"/>
</dbReference>
<dbReference type="EMBL" id="JAPDHZ010000007">
    <property type="protein sequence ID" value="MDG0794654.1"/>
    <property type="molecule type" value="Genomic_DNA"/>
</dbReference>
<dbReference type="RefSeq" id="WP_277568424.1">
    <property type="nucleotide sequence ID" value="NZ_JAPDHZ010000007.1"/>
</dbReference>
<comment type="caution">
    <text evidence="2">The sequence shown here is derived from an EMBL/GenBank/DDBJ whole genome shotgun (WGS) entry which is preliminary data.</text>
</comment>
<organism evidence="2 3">
    <name type="scientific">Cohnella ginsengisoli</name>
    <dbReference type="NCBI Taxonomy" id="425004"/>
    <lineage>
        <taxon>Bacteria</taxon>
        <taxon>Bacillati</taxon>
        <taxon>Bacillota</taxon>
        <taxon>Bacilli</taxon>
        <taxon>Bacillales</taxon>
        <taxon>Paenibacillaceae</taxon>
        <taxon>Cohnella</taxon>
    </lineage>
</organism>
<dbReference type="InterPro" id="IPR004360">
    <property type="entry name" value="Glyas_Fos-R_dOase_dom"/>
</dbReference>
<dbReference type="PANTHER" id="PTHR33990">
    <property type="entry name" value="PROTEIN YJDN-RELATED"/>
    <property type="match status" value="1"/>
</dbReference>
<dbReference type="CDD" id="cd06588">
    <property type="entry name" value="PhnB_like"/>
    <property type="match status" value="1"/>
</dbReference>
<name>A0A9X4KLU7_9BACL</name>
<dbReference type="SUPFAM" id="SSF54593">
    <property type="entry name" value="Glyoxalase/Bleomycin resistance protein/Dihydroxybiphenyl dioxygenase"/>
    <property type="match status" value="1"/>
</dbReference>
<reference evidence="2 3" key="1">
    <citation type="submission" date="2022-10" db="EMBL/GenBank/DDBJ databases">
        <title>Comparative genomic analysis of Cohnella hashimotonis sp. nov., isolated from the International Space Station.</title>
        <authorList>
            <person name="Simpson A."/>
            <person name="Venkateswaran K."/>
        </authorList>
    </citation>
    <scope>NUCLEOTIDE SEQUENCE [LARGE SCALE GENOMIC DNA]</scope>
    <source>
        <strain evidence="2 3">DSM 18997</strain>
    </source>
</reference>
<keyword evidence="3" id="KW-1185">Reference proteome</keyword>
<gene>
    <name evidence="2" type="ORF">OMP38_30305</name>
</gene>
<dbReference type="InterPro" id="IPR029068">
    <property type="entry name" value="Glyas_Bleomycin-R_OHBP_Dase"/>
</dbReference>
<dbReference type="AlphaFoldDB" id="A0A9X4KLU7"/>